<evidence type="ECO:0000256" key="3">
    <source>
        <dbReference type="ARBA" id="ARBA00022475"/>
    </source>
</evidence>
<keyword evidence="7" id="KW-0325">Glycoprotein</keyword>
<evidence type="ECO:0000256" key="6">
    <source>
        <dbReference type="ARBA" id="ARBA00023136"/>
    </source>
</evidence>
<dbReference type="GO" id="GO:0005886">
    <property type="term" value="C:plasma membrane"/>
    <property type="evidence" value="ECO:0007669"/>
    <property type="project" value="UniProtKB-SubCell"/>
</dbReference>
<dbReference type="GO" id="GO:0098552">
    <property type="term" value="C:side of membrane"/>
    <property type="evidence" value="ECO:0007669"/>
    <property type="project" value="UniProtKB-KW"/>
</dbReference>
<dbReference type="AlphaFoldDB" id="A0A1G4IH05"/>
<keyword evidence="6" id="KW-0472">Membrane</keyword>
<evidence type="ECO:0000256" key="5">
    <source>
        <dbReference type="ARBA" id="ARBA00022729"/>
    </source>
</evidence>
<evidence type="ECO:0000313" key="10">
    <source>
        <dbReference type="EMBL" id="SCU71627.1"/>
    </source>
</evidence>
<reference evidence="10" key="1">
    <citation type="submission" date="2016-09" db="EMBL/GenBank/DDBJ databases">
        <authorList>
            <person name="Hebert L."/>
            <person name="Moumen B."/>
        </authorList>
    </citation>
    <scope>NUCLEOTIDE SEQUENCE [LARGE SCALE GENOMIC DNA]</scope>
    <source>
        <strain evidence="10">OVI</strain>
    </source>
</reference>
<keyword evidence="11" id="KW-1185">Reference proteome</keyword>
<keyword evidence="4" id="KW-0336">GPI-anchor</keyword>
<evidence type="ECO:0000256" key="1">
    <source>
        <dbReference type="ARBA" id="ARBA00002523"/>
    </source>
</evidence>
<comment type="caution">
    <text evidence="10">The sequence shown here is derived from an EMBL/GenBank/DDBJ whole genome shotgun (WGS) entry which is preliminary data.</text>
</comment>
<gene>
    <name evidence="10" type="ORF">TEOVI_000320800</name>
</gene>
<proteinExistence type="predicted"/>
<evidence type="ECO:0000313" key="11">
    <source>
        <dbReference type="Proteomes" id="UP000195570"/>
    </source>
</evidence>
<keyword evidence="3" id="KW-1003">Cell membrane</keyword>
<name>A0A1G4IH05_TRYEQ</name>
<dbReference type="RefSeq" id="XP_067082258.1">
    <property type="nucleotide sequence ID" value="XM_067226157.1"/>
</dbReference>
<evidence type="ECO:0000256" key="8">
    <source>
        <dbReference type="ARBA" id="ARBA00023288"/>
    </source>
</evidence>
<evidence type="ECO:0000256" key="7">
    <source>
        <dbReference type="ARBA" id="ARBA00023180"/>
    </source>
</evidence>
<dbReference type="InterPro" id="IPR025932">
    <property type="entry name" value="Trypano_VSG_B_N_dom"/>
</dbReference>
<keyword evidence="5" id="KW-0732">Signal</keyword>
<sequence length="200" mass="21308">MTISPESCKLNFKDDSEANTFAAFKQGKTDVLGQTNWEKKWPRWIQALKTTTEHDGKWAKDNGAEVRDNIKLAIGKYVANLADQAWLLAEEITADITAGTEGNENELKNAAASAMCSAPYTAVPSKGGFSDTAETPQKANTCDNGAQNRVGKSIALDLVCLCVTTTNSECLGADGAPDVTGNGNIAANTLNTLLYKCPKT</sequence>
<evidence type="ECO:0000256" key="2">
    <source>
        <dbReference type="ARBA" id="ARBA00004609"/>
    </source>
</evidence>
<keyword evidence="8" id="KW-0449">Lipoprotein</keyword>
<dbReference type="GeneID" id="92377148"/>
<feature type="domain" description="Trypanosome variant surface glycoprotein B-type N-terminal" evidence="9">
    <location>
        <begin position="1"/>
        <end position="199"/>
    </location>
</feature>
<evidence type="ECO:0000259" key="9">
    <source>
        <dbReference type="Pfam" id="PF13206"/>
    </source>
</evidence>
<evidence type="ECO:0000256" key="4">
    <source>
        <dbReference type="ARBA" id="ARBA00022622"/>
    </source>
</evidence>
<comment type="function">
    <text evidence="1">VSG forms a coat on the surface of the parasite. The trypanosome evades the immune response of the host by expressing a series of antigenically distinct VSGs from an estimated 1000 VSG genes.</text>
</comment>
<accession>A0A1G4IH05</accession>
<dbReference type="Proteomes" id="UP000195570">
    <property type="component" value="Unassembled WGS sequence"/>
</dbReference>
<dbReference type="EMBL" id="CZPT02001679">
    <property type="protein sequence ID" value="SCU71627.1"/>
    <property type="molecule type" value="Genomic_DNA"/>
</dbReference>
<dbReference type="VEuPathDB" id="TriTrypDB:TEOVI_000320800"/>
<dbReference type="Pfam" id="PF13206">
    <property type="entry name" value="VSG_B"/>
    <property type="match status" value="1"/>
</dbReference>
<protein>
    <submittedName>
        <fullName evidence="10">Trypanosomal VSG domain containing protein, putative</fullName>
    </submittedName>
</protein>
<comment type="subcellular location">
    <subcellularLocation>
        <location evidence="2">Cell membrane</location>
        <topology evidence="2">Lipid-anchor</topology>
        <topology evidence="2">GPI-anchor</topology>
    </subcellularLocation>
</comment>
<organism evidence="10 11">
    <name type="scientific">Trypanosoma equiperdum</name>
    <dbReference type="NCBI Taxonomy" id="5694"/>
    <lineage>
        <taxon>Eukaryota</taxon>
        <taxon>Discoba</taxon>
        <taxon>Euglenozoa</taxon>
        <taxon>Kinetoplastea</taxon>
        <taxon>Metakinetoplastina</taxon>
        <taxon>Trypanosomatida</taxon>
        <taxon>Trypanosomatidae</taxon>
        <taxon>Trypanosoma</taxon>
    </lineage>
</organism>